<dbReference type="SUPFAM" id="SSF47226">
    <property type="entry name" value="Histidine-containing phosphotransfer domain, HPT domain"/>
    <property type="match status" value="1"/>
</dbReference>
<evidence type="ECO:0000313" key="20">
    <source>
        <dbReference type="EMBL" id="SMO58943.1"/>
    </source>
</evidence>
<keyword evidence="21" id="KW-1185">Reference proteome</keyword>
<feature type="coiled-coil region" evidence="15">
    <location>
        <begin position="237"/>
        <end position="264"/>
    </location>
</feature>
<dbReference type="CDD" id="cd00082">
    <property type="entry name" value="HisKA"/>
    <property type="match status" value="1"/>
</dbReference>
<reference evidence="20 21" key="1">
    <citation type="submission" date="2017-05" db="EMBL/GenBank/DDBJ databases">
        <authorList>
            <person name="Varghese N."/>
            <person name="Submissions S."/>
        </authorList>
    </citation>
    <scope>NUCLEOTIDE SEQUENCE [LARGE SCALE GENOMIC DNA]</scope>
    <source>
        <strain evidence="20 21">DSM 27040</strain>
    </source>
</reference>
<proteinExistence type="predicted"/>
<dbReference type="PROSITE" id="PS50110">
    <property type="entry name" value="RESPONSE_REGULATORY"/>
    <property type="match status" value="1"/>
</dbReference>
<keyword evidence="12 16" id="KW-0472">Membrane</keyword>
<dbReference type="RefSeq" id="WP_142532867.1">
    <property type="nucleotide sequence ID" value="NZ_FXTB01000003.1"/>
</dbReference>
<evidence type="ECO:0000256" key="9">
    <source>
        <dbReference type="ARBA" id="ARBA00022777"/>
    </source>
</evidence>
<keyword evidence="6 14" id="KW-0597">Phosphoprotein</keyword>
<dbReference type="FunFam" id="3.30.565.10:FF:000010">
    <property type="entry name" value="Sensor histidine kinase RcsC"/>
    <property type="match status" value="1"/>
</dbReference>
<dbReference type="SUPFAM" id="SSF55874">
    <property type="entry name" value="ATPase domain of HSP90 chaperone/DNA topoisomerase II/histidine kinase"/>
    <property type="match status" value="1"/>
</dbReference>
<evidence type="ECO:0000313" key="21">
    <source>
        <dbReference type="Proteomes" id="UP000319040"/>
    </source>
</evidence>
<dbReference type="Gene3D" id="3.40.50.2300">
    <property type="match status" value="1"/>
</dbReference>
<dbReference type="InterPro" id="IPR036890">
    <property type="entry name" value="HATPase_C_sf"/>
</dbReference>
<keyword evidence="15" id="KW-0175">Coiled coil</keyword>
<feature type="domain" description="HPt" evidence="19">
    <location>
        <begin position="750"/>
        <end position="849"/>
    </location>
</feature>
<dbReference type="PANTHER" id="PTHR43047">
    <property type="entry name" value="TWO-COMPONENT HISTIDINE PROTEIN KINASE"/>
    <property type="match status" value="1"/>
</dbReference>
<protein>
    <recommendedName>
        <fullName evidence="3">histidine kinase</fullName>
        <ecNumber evidence="3">2.7.13.3</ecNumber>
    </recommendedName>
</protein>
<evidence type="ECO:0000256" key="4">
    <source>
        <dbReference type="ARBA" id="ARBA00022475"/>
    </source>
</evidence>
<keyword evidence="5" id="KW-0997">Cell inner membrane</keyword>
<feature type="domain" description="Histidine kinase" evidence="17">
    <location>
        <begin position="361"/>
        <end position="577"/>
    </location>
</feature>
<dbReference type="Gene3D" id="3.30.565.10">
    <property type="entry name" value="Histidine kinase-like ATPase, C-terminal domain"/>
    <property type="match status" value="1"/>
</dbReference>
<evidence type="ECO:0000256" key="12">
    <source>
        <dbReference type="ARBA" id="ARBA00023136"/>
    </source>
</evidence>
<feature type="transmembrane region" description="Helical" evidence="16">
    <location>
        <begin position="15"/>
        <end position="37"/>
    </location>
</feature>
<dbReference type="SMART" id="SM00448">
    <property type="entry name" value="REC"/>
    <property type="match status" value="1"/>
</dbReference>
<dbReference type="AlphaFoldDB" id="A0A521CHJ8"/>
<dbReference type="EC" id="2.7.13.3" evidence="3"/>
<accession>A0A521CHJ8</accession>
<keyword evidence="9 20" id="KW-0418">Kinase</keyword>
<keyword evidence="11 16" id="KW-1133">Transmembrane helix</keyword>
<dbReference type="Proteomes" id="UP000319040">
    <property type="component" value="Unassembled WGS sequence"/>
</dbReference>
<keyword evidence="10" id="KW-0067">ATP-binding</keyword>
<dbReference type="CDD" id="cd17546">
    <property type="entry name" value="REC_hyHK_CKI1_RcsC-like"/>
    <property type="match status" value="1"/>
</dbReference>
<evidence type="ECO:0000256" key="3">
    <source>
        <dbReference type="ARBA" id="ARBA00012438"/>
    </source>
</evidence>
<evidence type="ECO:0000259" key="17">
    <source>
        <dbReference type="PROSITE" id="PS50109"/>
    </source>
</evidence>
<keyword evidence="4" id="KW-1003">Cell membrane</keyword>
<evidence type="ECO:0000259" key="18">
    <source>
        <dbReference type="PROSITE" id="PS50110"/>
    </source>
</evidence>
<evidence type="ECO:0000256" key="2">
    <source>
        <dbReference type="ARBA" id="ARBA00004429"/>
    </source>
</evidence>
<dbReference type="InterPro" id="IPR003661">
    <property type="entry name" value="HisK_dim/P_dom"/>
</dbReference>
<dbReference type="Pfam" id="PF02518">
    <property type="entry name" value="HATPase_c"/>
    <property type="match status" value="1"/>
</dbReference>
<dbReference type="SMART" id="SM00388">
    <property type="entry name" value="HisKA"/>
    <property type="match status" value="1"/>
</dbReference>
<dbReference type="InterPro" id="IPR001789">
    <property type="entry name" value="Sig_transdc_resp-reg_receiver"/>
</dbReference>
<comment type="catalytic activity">
    <reaction evidence="1">
        <text>ATP + protein L-histidine = ADP + protein N-phospho-L-histidine.</text>
        <dbReference type="EC" id="2.7.13.3"/>
    </reaction>
</comment>
<dbReference type="InterPro" id="IPR036641">
    <property type="entry name" value="HPT_dom_sf"/>
</dbReference>
<dbReference type="PROSITE" id="PS50894">
    <property type="entry name" value="HPT"/>
    <property type="match status" value="1"/>
</dbReference>
<feature type="transmembrane region" description="Helical" evidence="16">
    <location>
        <begin position="309"/>
        <end position="328"/>
    </location>
</feature>
<dbReference type="OrthoDB" id="1046984at2"/>
<evidence type="ECO:0000256" key="10">
    <source>
        <dbReference type="ARBA" id="ARBA00022840"/>
    </source>
</evidence>
<dbReference type="Gene3D" id="1.10.287.130">
    <property type="match status" value="1"/>
</dbReference>
<dbReference type="InterPro" id="IPR004358">
    <property type="entry name" value="Sig_transdc_His_kin-like_C"/>
</dbReference>
<comment type="subcellular location">
    <subcellularLocation>
        <location evidence="2">Cell inner membrane</location>
        <topology evidence="2">Multi-pass membrane protein</topology>
    </subcellularLocation>
</comment>
<name>A0A521CHJ8_SACCC</name>
<feature type="domain" description="Response regulatory" evidence="18">
    <location>
        <begin position="597"/>
        <end position="712"/>
    </location>
</feature>
<evidence type="ECO:0000256" key="5">
    <source>
        <dbReference type="ARBA" id="ARBA00022519"/>
    </source>
</evidence>
<keyword evidence="7" id="KW-0808">Transferase</keyword>
<evidence type="ECO:0000259" key="19">
    <source>
        <dbReference type="PROSITE" id="PS50894"/>
    </source>
</evidence>
<dbReference type="Pfam" id="PF00512">
    <property type="entry name" value="HisKA"/>
    <property type="match status" value="1"/>
</dbReference>
<feature type="modified residue" description="4-aspartylphosphate" evidence="14">
    <location>
        <position position="646"/>
    </location>
</feature>
<evidence type="ECO:0000256" key="11">
    <source>
        <dbReference type="ARBA" id="ARBA00022989"/>
    </source>
</evidence>
<evidence type="ECO:0000256" key="7">
    <source>
        <dbReference type="ARBA" id="ARBA00022679"/>
    </source>
</evidence>
<dbReference type="Pfam" id="PF00072">
    <property type="entry name" value="Response_reg"/>
    <property type="match status" value="1"/>
</dbReference>
<evidence type="ECO:0000256" key="15">
    <source>
        <dbReference type="SAM" id="Coils"/>
    </source>
</evidence>
<organism evidence="20 21">
    <name type="scientific">Saccharicrinis carchari</name>
    <dbReference type="NCBI Taxonomy" id="1168039"/>
    <lineage>
        <taxon>Bacteria</taxon>
        <taxon>Pseudomonadati</taxon>
        <taxon>Bacteroidota</taxon>
        <taxon>Bacteroidia</taxon>
        <taxon>Marinilabiliales</taxon>
        <taxon>Marinilabiliaceae</taxon>
        <taxon>Saccharicrinis</taxon>
    </lineage>
</organism>
<dbReference type="InterPro" id="IPR008207">
    <property type="entry name" value="Sig_transdc_His_kin_Hpt_dom"/>
</dbReference>
<keyword evidence="10" id="KW-0547">Nucleotide-binding</keyword>
<sequence>MTKKIVPEKWIQTKVAVGFVIIVAITVVIFTITYFSVMSVIQVQNEEFGHEHEFTYLNQLVFEIIETEGLSRVYGITGKKEYYEQYMQHHDSVLAVMNYLNLLFPDKISQDGIREIKSLYLQKKELMDRLSQINIMRLNAESAKTILAAIPDSVNYEIKQYTYSSLQVDTSRANVVLEDTVLFLQKPEEEKRGFFKRMGDLFGSGKKKNEPPVELETVLNRKVDSTVMTELRPNENIEEIKTRIEQVEQQEQRLNVKVQKHENDIIQLDRLLTDQIKTIITNLHNITINRNERKRQELEALRSDMIDRILLLVATAVALMLFFILWISRDISKSMRLKSDIIRAKDRVDRLLKVKEQFVAQMSHEIRTPLTSIIGFSEQLSDMLQNHNDELAVSEKILLSAEHLNGLINNVLDSSMLESGNIAFYKDRVDAKLLMEEVYQLFELKAKKAALAFSYTVDPKLQFFESDTLRLKQVLINLIGNALKFTQEGSMDFAVQIKNSQLLFSVKDTGIGIPREKQKTVFKMFNQINLSLSRKYSGTGLGLFISRQIIEAMGGNIYLESKPGEGSTFYFEIPYKKCEPAFINPKQQVGYIFKDKNIMAVDDDEMICQLIDGILHDKVLRLDVLSSPESAIQAIKQSAYDLFMIDLHMPKVDGLQLLKIIREDKKLATPVLFLTADLVNSDLKEAHKQENTWVMGKPFTQKQILEKLASIFNIDILSEEPTEMENTNEEPKASGKLFCLEGIKSFTGNDTDFLNSVITTFINNTDSGLKDIREALKSESNFHLIISERAHKLLTGFRQFKINHGIEMLVELENAKDKKASIKELKTTANKLMEYWEGIRTEIMRVSAE</sequence>
<dbReference type="SUPFAM" id="SSF47384">
    <property type="entry name" value="Homodimeric domain of signal transducing histidine kinase"/>
    <property type="match status" value="1"/>
</dbReference>
<dbReference type="InterPro" id="IPR005467">
    <property type="entry name" value="His_kinase_dom"/>
</dbReference>
<gene>
    <name evidence="20" type="ORF">SAMN06265379_103152</name>
</gene>
<dbReference type="EMBL" id="FXTB01000003">
    <property type="protein sequence ID" value="SMO58943.1"/>
    <property type="molecule type" value="Genomic_DNA"/>
</dbReference>
<dbReference type="PROSITE" id="PS50109">
    <property type="entry name" value="HIS_KIN"/>
    <property type="match status" value="1"/>
</dbReference>
<evidence type="ECO:0000256" key="1">
    <source>
        <dbReference type="ARBA" id="ARBA00000085"/>
    </source>
</evidence>
<evidence type="ECO:0000256" key="14">
    <source>
        <dbReference type="PROSITE-ProRule" id="PRU00169"/>
    </source>
</evidence>
<keyword evidence="8 16" id="KW-0812">Transmembrane</keyword>
<dbReference type="GO" id="GO:0005886">
    <property type="term" value="C:plasma membrane"/>
    <property type="evidence" value="ECO:0007669"/>
    <property type="project" value="UniProtKB-SubCell"/>
</dbReference>
<dbReference type="GO" id="GO:0000155">
    <property type="term" value="F:phosphorelay sensor kinase activity"/>
    <property type="evidence" value="ECO:0007669"/>
    <property type="project" value="InterPro"/>
</dbReference>
<evidence type="ECO:0000256" key="6">
    <source>
        <dbReference type="ARBA" id="ARBA00022553"/>
    </source>
</evidence>
<dbReference type="SUPFAM" id="SSF52172">
    <property type="entry name" value="CheY-like"/>
    <property type="match status" value="1"/>
</dbReference>
<dbReference type="CDD" id="cd16922">
    <property type="entry name" value="HATPase_EvgS-ArcB-TorS-like"/>
    <property type="match status" value="1"/>
</dbReference>
<evidence type="ECO:0000256" key="13">
    <source>
        <dbReference type="PROSITE-ProRule" id="PRU00110"/>
    </source>
</evidence>
<feature type="modified residue" description="Phosphohistidine" evidence="13">
    <location>
        <position position="791"/>
    </location>
</feature>
<evidence type="ECO:0000256" key="8">
    <source>
        <dbReference type="ARBA" id="ARBA00022692"/>
    </source>
</evidence>
<evidence type="ECO:0000256" key="16">
    <source>
        <dbReference type="SAM" id="Phobius"/>
    </source>
</evidence>
<dbReference type="InterPro" id="IPR011006">
    <property type="entry name" value="CheY-like_superfamily"/>
</dbReference>
<dbReference type="InterPro" id="IPR036097">
    <property type="entry name" value="HisK_dim/P_sf"/>
</dbReference>
<dbReference type="PRINTS" id="PR00344">
    <property type="entry name" value="BCTRLSENSOR"/>
</dbReference>
<dbReference type="SMART" id="SM00387">
    <property type="entry name" value="HATPase_c"/>
    <property type="match status" value="1"/>
</dbReference>
<dbReference type="InterPro" id="IPR003594">
    <property type="entry name" value="HATPase_dom"/>
</dbReference>